<comment type="caution">
    <text evidence="4">The sequence shown here is derived from an EMBL/GenBank/DDBJ whole genome shotgun (WGS) entry which is preliminary data.</text>
</comment>
<keyword evidence="1" id="KW-0378">Hydrolase</keyword>
<organism evidence="4 5">
    <name type="scientific">Polaribacter porphyrae</name>
    <dbReference type="NCBI Taxonomy" id="1137780"/>
    <lineage>
        <taxon>Bacteria</taxon>
        <taxon>Pseudomonadati</taxon>
        <taxon>Bacteroidota</taxon>
        <taxon>Flavobacteriia</taxon>
        <taxon>Flavobacteriales</taxon>
        <taxon>Flavobacteriaceae</taxon>
    </lineage>
</organism>
<dbReference type="GO" id="GO:0016829">
    <property type="term" value="F:lyase activity"/>
    <property type="evidence" value="ECO:0007669"/>
    <property type="project" value="UniProtKB-KW"/>
</dbReference>
<dbReference type="CDD" id="cd11340">
    <property type="entry name" value="AmyAc_bac_CMD_like_3"/>
    <property type="match status" value="1"/>
</dbReference>
<dbReference type="Proteomes" id="UP000238882">
    <property type="component" value="Unassembled WGS sequence"/>
</dbReference>
<dbReference type="GO" id="GO:0005975">
    <property type="term" value="P:carbohydrate metabolic process"/>
    <property type="evidence" value="ECO:0007669"/>
    <property type="project" value="InterPro"/>
</dbReference>
<dbReference type="Gene3D" id="3.20.20.80">
    <property type="entry name" value="Glycosidases"/>
    <property type="match status" value="1"/>
</dbReference>
<dbReference type="Gene3D" id="2.60.40.1180">
    <property type="entry name" value="Golgi alpha-mannosidase II"/>
    <property type="match status" value="1"/>
</dbReference>
<dbReference type="InterPro" id="IPR013780">
    <property type="entry name" value="Glyco_hydro_b"/>
</dbReference>
<keyword evidence="5" id="KW-1185">Reference proteome</keyword>
<dbReference type="EMBL" id="MSCN01000001">
    <property type="protein sequence ID" value="PQJ78722.1"/>
    <property type="molecule type" value="Genomic_DNA"/>
</dbReference>
<evidence type="ECO:0000256" key="1">
    <source>
        <dbReference type="ARBA" id="ARBA00022801"/>
    </source>
</evidence>
<proteinExistence type="predicted"/>
<dbReference type="InterPro" id="IPR013783">
    <property type="entry name" value="Ig-like_fold"/>
</dbReference>
<evidence type="ECO:0000313" key="4">
    <source>
        <dbReference type="EMBL" id="PQJ78722.1"/>
    </source>
</evidence>
<feature type="domain" description="Glycosyl hydrolase family 13 catalytic" evidence="3">
    <location>
        <begin position="145"/>
        <end position="556"/>
    </location>
</feature>
<evidence type="ECO:0000259" key="3">
    <source>
        <dbReference type="SMART" id="SM00642"/>
    </source>
</evidence>
<dbReference type="InterPro" id="IPR017853">
    <property type="entry name" value="GH"/>
</dbReference>
<dbReference type="Pfam" id="PF09087">
    <property type="entry name" value="Cyc-maltodext_N"/>
    <property type="match status" value="1"/>
</dbReference>
<dbReference type="AlphaFoldDB" id="A0A2S7WN26"/>
<dbReference type="InterPro" id="IPR014756">
    <property type="entry name" value="Ig_E-set"/>
</dbReference>
<dbReference type="SMART" id="SM00642">
    <property type="entry name" value="Aamy"/>
    <property type="match status" value="1"/>
</dbReference>
<dbReference type="SUPFAM" id="SSF51011">
    <property type="entry name" value="Glycosyl hydrolase domain"/>
    <property type="match status" value="1"/>
</dbReference>
<dbReference type="PROSITE" id="PS51257">
    <property type="entry name" value="PROKAR_LIPOPROTEIN"/>
    <property type="match status" value="1"/>
</dbReference>
<accession>A0A2S7WN26</accession>
<dbReference type="InterPro" id="IPR006047">
    <property type="entry name" value="GH13_cat_dom"/>
</dbReference>
<dbReference type="SUPFAM" id="SSF51445">
    <property type="entry name" value="(Trans)glycosidases"/>
    <property type="match status" value="1"/>
</dbReference>
<keyword evidence="2" id="KW-0326">Glycosidase</keyword>
<reference evidence="4 5" key="1">
    <citation type="submission" date="2016-12" db="EMBL/GenBank/DDBJ databases">
        <title>Trade-off between light-utilization and light-protection in marine flavobacteria.</title>
        <authorList>
            <person name="Kumagai Y."/>
            <person name="Yoshizawa S."/>
            <person name="Kogure K."/>
            <person name="Iwasaki W."/>
        </authorList>
    </citation>
    <scope>NUCLEOTIDE SEQUENCE [LARGE SCALE GENOMIC DNA]</scope>
    <source>
        <strain evidence="4 5">NBRC 108759</strain>
    </source>
</reference>
<dbReference type="GO" id="GO:0016798">
    <property type="term" value="F:hydrolase activity, acting on glycosyl bonds"/>
    <property type="evidence" value="ECO:0007669"/>
    <property type="project" value="UniProtKB-KW"/>
</dbReference>
<dbReference type="PANTHER" id="PTHR10357:SF210">
    <property type="entry name" value="MALTODEXTRIN GLUCOSIDASE"/>
    <property type="match status" value="1"/>
</dbReference>
<sequence>MKLHRSIIFSFVIIFFFSCNQKENLKNASAVSISNAKLPIVEPPNWWIGMENNNVQLLIHHPNISEYKPEINYNGVSIKKTTPTSKSNNYLFIDLEISKTTKAGKFDIILKKENTDDFIHTYELKSREKSAKDYKGFDSSDAIYLITPDRFTNADESNDINKNLKETTIDRTDGYQRHGGDLQGIINGVDYISDLGFTTIWPTPVLTNDMPKGSYHGYAITDYYQVDPRFGTMDDYKNLADKLRQKGMKLIMDQVANHCGLEHWWMKDLPFDDWVNNQKNYEDNIDNWTYKTNIGSNHRRTTNQDTYAAKVDRKGNNEGWFVAGMPDLNQRNPFMATYIIQNSIWWIETLGLGGIRQDTYPYPDKQFMSNWAGAIMNEYPNFSIVGEEWSYNPLLVGYWQTGANNKDGYESNLKSTMDFPMQKSIIEGINEEETWGTGLVKIYEGLANDFHYATPKDIMVFLDNHDEGRMFTALNEDATKSKMALGYMLMLPRIPQIYYGTEILMDDTANHGDHGLIRTDFPGGWKGDKTNAFTRKGLSKDQKEMQSFVKRVLNYRKNSKAIQEGKTIHFAPFMGTYFLFRVKDDETVVHIINKNDKPISIDLKRYAEVDLRGKTLKNIITGEDFVWGDDFNFTEKGSIILTTKK</sequence>
<name>A0A2S7WN26_9FLAO</name>
<dbReference type="SUPFAM" id="SSF81296">
    <property type="entry name" value="E set domains"/>
    <property type="match status" value="1"/>
</dbReference>
<dbReference type="Gene3D" id="2.60.40.10">
    <property type="entry name" value="Immunoglobulins"/>
    <property type="match status" value="1"/>
</dbReference>
<dbReference type="InterPro" id="IPR019492">
    <property type="entry name" value="Cyclo-malto-dextrinase_C"/>
</dbReference>
<keyword evidence="4" id="KW-0456">Lyase</keyword>
<dbReference type="OrthoDB" id="9805159at2"/>
<dbReference type="Pfam" id="PF00128">
    <property type="entry name" value="Alpha-amylase"/>
    <property type="match status" value="1"/>
</dbReference>
<gene>
    <name evidence="4" type="ORF">BTO18_05780</name>
</gene>
<dbReference type="RefSeq" id="WP_105015317.1">
    <property type="nucleotide sequence ID" value="NZ_MSCN01000001.1"/>
</dbReference>
<dbReference type="InterPro" id="IPR015171">
    <property type="entry name" value="Cyc-maltodext_N"/>
</dbReference>
<evidence type="ECO:0000256" key="2">
    <source>
        <dbReference type="ARBA" id="ARBA00023295"/>
    </source>
</evidence>
<dbReference type="PANTHER" id="PTHR10357">
    <property type="entry name" value="ALPHA-AMYLASE FAMILY MEMBER"/>
    <property type="match status" value="1"/>
</dbReference>
<dbReference type="Pfam" id="PF10438">
    <property type="entry name" value="Cyc-maltodext_C"/>
    <property type="match status" value="1"/>
</dbReference>
<evidence type="ECO:0000313" key="5">
    <source>
        <dbReference type="Proteomes" id="UP000238882"/>
    </source>
</evidence>
<protein>
    <submittedName>
        <fullName evidence="4">Alpha-amlyase</fullName>
    </submittedName>
</protein>